<feature type="domain" description="Myb-like" evidence="2">
    <location>
        <begin position="721"/>
        <end position="773"/>
    </location>
</feature>
<proteinExistence type="predicted"/>
<comment type="caution">
    <text evidence="3">The sequence shown here is derived from an EMBL/GenBank/DDBJ whole genome shotgun (WGS) entry which is preliminary data.</text>
</comment>
<feature type="region of interest" description="Disordered" evidence="1">
    <location>
        <begin position="409"/>
        <end position="445"/>
    </location>
</feature>
<feature type="compositionally biased region" description="Basic and acidic residues" evidence="1">
    <location>
        <begin position="235"/>
        <end position="244"/>
    </location>
</feature>
<gene>
    <name evidence="3" type="ORF">EG328_008559</name>
</gene>
<organism evidence="3 4">
    <name type="scientific">Venturia inaequalis</name>
    <name type="common">Apple scab fungus</name>
    <dbReference type="NCBI Taxonomy" id="5025"/>
    <lineage>
        <taxon>Eukaryota</taxon>
        <taxon>Fungi</taxon>
        <taxon>Dikarya</taxon>
        <taxon>Ascomycota</taxon>
        <taxon>Pezizomycotina</taxon>
        <taxon>Dothideomycetes</taxon>
        <taxon>Pleosporomycetidae</taxon>
        <taxon>Venturiales</taxon>
        <taxon>Venturiaceae</taxon>
        <taxon>Venturia</taxon>
    </lineage>
</organism>
<feature type="compositionally biased region" description="Basic and acidic residues" evidence="1">
    <location>
        <begin position="254"/>
        <end position="263"/>
    </location>
</feature>
<feature type="compositionally biased region" description="Basic and acidic residues" evidence="1">
    <location>
        <begin position="302"/>
        <end position="313"/>
    </location>
</feature>
<dbReference type="PROSITE" id="PS50090">
    <property type="entry name" value="MYB_LIKE"/>
    <property type="match status" value="5"/>
</dbReference>
<accession>A0A8H3VB63</accession>
<evidence type="ECO:0000313" key="4">
    <source>
        <dbReference type="Proteomes" id="UP000447873"/>
    </source>
</evidence>
<dbReference type="EMBL" id="WNWS01000049">
    <property type="protein sequence ID" value="KAE9984531.1"/>
    <property type="molecule type" value="Genomic_DNA"/>
</dbReference>
<name>A0A8H3VB63_VENIN</name>
<dbReference type="Proteomes" id="UP000447873">
    <property type="component" value="Unassembled WGS sequence"/>
</dbReference>
<feature type="compositionally biased region" description="Acidic residues" evidence="1">
    <location>
        <begin position="425"/>
        <end position="439"/>
    </location>
</feature>
<feature type="region of interest" description="Disordered" evidence="1">
    <location>
        <begin position="150"/>
        <end position="281"/>
    </location>
</feature>
<feature type="region of interest" description="Disordered" evidence="1">
    <location>
        <begin position="1055"/>
        <end position="1087"/>
    </location>
</feature>
<feature type="compositionally biased region" description="Acidic residues" evidence="1">
    <location>
        <begin position="1064"/>
        <end position="1085"/>
    </location>
</feature>
<evidence type="ECO:0000256" key="1">
    <source>
        <dbReference type="SAM" id="MobiDB-lite"/>
    </source>
</evidence>
<evidence type="ECO:0000259" key="2">
    <source>
        <dbReference type="PROSITE" id="PS50090"/>
    </source>
</evidence>
<dbReference type="SMART" id="SM00717">
    <property type="entry name" value="SANT"/>
    <property type="match status" value="7"/>
</dbReference>
<dbReference type="Pfam" id="PF13921">
    <property type="entry name" value="Myb_DNA-bind_6"/>
    <property type="match status" value="1"/>
</dbReference>
<feature type="compositionally biased region" description="Low complexity" evidence="1">
    <location>
        <begin position="266"/>
        <end position="281"/>
    </location>
</feature>
<sequence length="1289" mass="147550">MPEAKVYIVELNGQKWPVVKFPKLLLKPEDISTRTEDYKKAVLPVEKNELRWVDPHELVLADTGDIFNLCSMAHRTGYRELQHACEQVVEHDKTSYWIQQYRSQQLLLQESLEGFTSSQVQVECKPEGDEAELEEADTEKAEMELAIRLSKEGYQRQTSNDQAIAGPSGSKRARSLTLDADPDDDLYSLPSSAKRSRMGDKTSSTSSSESSVTLRHDSHPSKSSLNMVKTPSPAEVRRLREENFLPKLATSQQNKEEQEESKTQKAKPIQPSSSLASSVPPAVKPRRFMDTLVDCTRFDQQKDEYNTTKKRLPENPGPGPLSVTESSEGAWTVAQDAELIRLRERAKPAFSWMQIDDALKRKFHGLPPTKPSRHYDSMIKEGALTGKGNASVNGYRARKAALALLDSEMSEQVRPSMNRRHDDQPNDSDSEESEAEEVREDWLAGSSTSSSSALWSTLEDAELIRVRERTEPVPSWQDIADELNVKFHSKAVETKPRTQKNTRDRWRYISGEESRSKAGIKWRNKALALLDGDDASLVQLDNSSNAKIWSKEEDDELVMLRDQELPDTPWDELAEIYNARLHARPDYEYRSGSSLWQRYDRISNKWKQSATSQLDSMLDFVRKGGMERIGKSTAVPSTPSKTWTTAQDDELVRLRKSMPSQSWHDVAVALQSVGEKKGWPSRSAETIRTRYNKELRQDVIGDQAATSTSTQSASGCPLRLWTRMEDEELLRLRRSMPDQSWADVASVYNRWLKMRGHGNRTSNGLQRRYSRLLADQPKKLPFEIVPSSSSTLSDIMPYSRAWTSLEDDELLRLRTKMFRESWSEVAAAFVDQNRGKGWRERSGPSLRSRYELLMDQAKISKPSNVIIIDDDDNPVPTTQLGPRLFTSEQDGELILLREKEGGQVRWDAIADDFNRKFPHVPRSANSLRSRYHEFLKDDPSRRPDNVSQRKRAIDALKQRGIEHQVETFISDSKRFTAEEDGELIRLREKFRGMVRWDEIQKHYIAKFPDTPRTTGSLSSRYSRVLQELAFDQLQGGVNQRERALAALRKQGIELQVNDPISDSSSEEEDETEDESGQEEDDEQDDNGTQVTILIGENKDRFTVPLSRIETNRYFLDDEYEDLTTDHLIQGHRWTAIRPKDFIPVHEFILHGEFTPPLSASKKSLVGISTDAEHNTHLLRCAQVFVLARQLLMWDLAALAIYKFQLLRKEAVYLLKAAEMVFAQPASEQETDRVMRALLVEEVARRYWEFAGSQPSNMQDVMGKSPLFEVALYERKAQMARERFDKMGWE</sequence>
<protein>
    <recommendedName>
        <fullName evidence="2">Myb-like domain-containing protein</fullName>
    </recommendedName>
</protein>
<evidence type="ECO:0000313" key="3">
    <source>
        <dbReference type="EMBL" id="KAE9984531.1"/>
    </source>
</evidence>
<feature type="compositionally biased region" description="Low complexity" evidence="1">
    <location>
        <begin position="202"/>
        <end position="213"/>
    </location>
</feature>
<feature type="domain" description="Myb-like" evidence="2">
    <location>
        <begin position="885"/>
        <end position="935"/>
    </location>
</feature>
<feature type="domain" description="Myb-like" evidence="2">
    <location>
        <begin position="635"/>
        <end position="695"/>
    </location>
</feature>
<dbReference type="CDD" id="cd00167">
    <property type="entry name" value="SANT"/>
    <property type="match status" value="1"/>
</dbReference>
<dbReference type="OrthoDB" id="3934303at2759"/>
<reference evidence="3 4" key="1">
    <citation type="submission" date="2018-12" db="EMBL/GenBank/DDBJ databases">
        <title>Venturia inaequalis Genome Resource.</title>
        <authorList>
            <person name="Lichtner F.J."/>
        </authorList>
    </citation>
    <scope>NUCLEOTIDE SEQUENCE [LARGE SCALE GENOMIC DNA]</scope>
    <source>
        <strain evidence="3 4">120213</strain>
    </source>
</reference>
<feature type="domain" description="Myb-like" evidence="2">
    <location>
        <begin position="455"/>
        <end position="510"/>
    </location>
</feature>
<feature type="region of interest" description="Disordered" evidence="1">
    <location>
        <begin position="302"/>
        <end position="326"/>
    </location>
</feature>
<dbReference type="InterPro" id="IPR001005">
    <property type="entry name" value="SANT/Myb"/>
</dbReference>
<feature type="domain" description="Myb-like" evidence="2">
    <location>
        <begin position="802"/>
        <end position="854"/>
    </location>
</feature>